<evidence type="ECO:0000313" key="1">
    <source>
        <dbReference type="EMBL" id="PIV32000.1"/>
    </source>
</evidence>
<protein>
    <recommendedName>
        <fullName evidence="3">FCP1 homology domain-containing protein</fullName>
    </recommendedName>
</protein>
<sequence>MGRILVLDIDGILIQYNNSKFFKIFGNFSVSLWLGEKQWLKKILLRIFEIVEFCFLRLFKRRYQLNSELVFFLNDIKAHNENLCFFIITDRSAFGLKNVWPELSALNLNEGDFIQVRGQKKISAQKKKLAEFLKTNAEILFSSSVKPHKKTILSLVLVASRLKPKEVWLVENDKNFLRVGKEMFFNICHLKTFPSGDDIAFNKDIFAYLFQRAIRIR</sequence>
<evidence type="ECO:0000313" key="2">
    <source>
        <dbReference type="Proteomes" id="UP000230595"/>
    </source>
</evidence>
<comment type="caution">
    <text evidence="1">The sequence shown here is derived from an EMBL/GenBank/DDBJ whole genome shotgun (WGS) entry which is preliminary data.</text>
</comment>
<dbReference type="EMBL" id="PEUH01000004">
    <property type="protein sequence ID" value="PIV32000.1"/>
    <property type="molecule type" value="Genomic_DNA"/>
</dbReference>
<accession>A0A2M7CQN7</accession>
<dbReference type="AlphaFoldDB" id="A0A2M7CQN7"/>
<dbReference type="Proteomes" id="UP000230595">
    <property type="component" value="Unassembled WGS sequence"/>
</dbReference>
<name>A0A2M7CQN7_9BACT</name>
<evidence type="ECO:0008006" key="3">
    <source>
        <dbReference type="Google" id="ProtNLM"/>
    </source>
</evidence>
<reference evidence="2" key="1">
    <citation type="submission" date="2017-09" db="EMBL/GenBank/DDBJ databases">
        <title>Depth-based differentiation of microbial function through sediment-hosted aquifers and enrichment of novel symbionts in the deep terrestrial subsurface.</title>
        <authorList>
            <person name="Probst A.J."/>
            <person name="Ladd B."/>
            <person name="Jarett J.K."/>
            <person name="Geller-Mcgrath D.E."/>
            <person name="Sieber C.M.K."/>
            <person name="Emerson J.B."/>
            <person name="Anantharaman K."/>
            <person name="Thomas B.C."/>
            <person name="Malmstrom R."/>
            <person name="Stieglmeier M."/>
            <person name="Klingl A."/>
            <person name="Woyke T."/>
            <person name="Ryan C.M."/>
            <person name="Banfield J.F."/>
        </authorList>
    </citation>
    <scope>NUCLEOTIDE SEQUENCE [LARGE SCALE GENOMIC DNA]</scope>
</reference>
<proteinExistence type="predicted"/>
<organism evidence="1 2">
    <name type="scientific">Candidatus Wolfebacteria bacterium CG02_land_8_20_14_3_00_37_12</name>
    <dbReference type="NCBI Taxonomy" id="1975066"/>
    <lineage>
        <taxon>Bacteria</taxon>
        <taxon>Candidatus Wolfeibacteriota</taxon>
    </lineage>
</organism>
<gene>
    <name evidence="1" type="ORF">COS33_00190</name>
</gene>